<accession>A0A6C0IB50</accession>
<organism evidence="1">
    <name type="scientific">viral metagenome</name>
    <dbReference type="NCBI Taxonomy" id="1070528"/>
    <lineage>
        <taxon>unclassified sequences</taxon>
        <taxon>metagenomes</taxon>
        <taxon>organismal metagenomes</taxon>
    </lineage>
</organism>
<proteinExistence type="predicted"/>
<protein>
    <submittedName>
        <fullName evidence="1">Uncharacterized protein</fullName>
    </submittedName>
</protein>
<evidence type="ECO:0000313" key="1">
    <source>
        <dbReference type="EMBL" id="QHT89243.1"/>
    </source>
</evidence>
<dbReference type="AlphaFoldDB" id="A0A6C0IB50"/>
<name>A0A6C0IB50_9ZZZZ</name>
<sequence>MKIKLKDFDFKEIKYSLNKGIFTGKLVNFSYLGNNIEFQTPKVIIHDLVTENDKQYILLKLIGTEASKTFYNKIIQLENSFNSGLKTEWFNKNLPVYNVTSIFSEDNFLVKVLFKGSSPQIKVYNSTNLFNYYHLKPGMKVICLVACNNIWINFDNVPSYNLTVKEIMVTDESI</sequence>
<dbReference type="EMBL" id="MN740137">
    <property type="protein sequence ID" value="QHT89243.1"/>
    <property type="molecule type" value="Genomic_DNA"/>
</dbReference>
<reference evidence="1" key="1">
    <citation type="journal article" date="2020" name="Nature">
        <title>Giant virus diversity and host interactions through global metagenomics.</title>
        <authorList>
            <person name="Schulz F."/>
            <person name="Roux S."/>
            <person name="Paez-Espino D."/>
            <person name="Jungbluth S."/>
            <person name="Walsh D.A."/>
            <person name="Denef V.J."/>
            <person name="McMahon K.D."/>
            <person name="Konstantinidis K.T."/>
            <person name="Eloe-Fadrosh E.A."/>
            <person name="Kyrpides N.C."/>
            <person name="Woyke T."/>
        </authorList>
    </citation>
    <scope>NUCLEOTIDE SEQUENCE</scope>
    <source>
        <strain evidence="1">GVMAG-M-3300023184-53</strain>
    </source>
</reference>